<proteinExistence type="inferred from homology"/>
<dbReference type="EC" id="3.1.1.-" evidence="3"/>
<feature type="chain" id="PRO_5042621041" description="Carboxylic ester hydrolase" evidence="3">
    <location>
        <begin position="21"/>
        <end position="574"/>
    </location>
</feature>
<feature type="signal peptide" evidence="3">
    <location>
        <begin position="1"/>
        <end position="20"/>
    </location>
</feature>
<dbReference type="FunFam" id="3.40.50.1820:FF:000128">
    <property type="entry name" value="Carboxylic ester hydrolase"/>
    <property type="match status" value="1"/>
</dbReference>
<comment type="similarity">
    <text evidence="1 3">Belongs to the type-B carboxylesterase/lipase family.</text>
</comment>
<evidence type="ECO:0000256" key="1">
    <source>
        <dbReference type="ARBA" id="ARBA00005964"/>
    </source>
</evidence>
<keyword evidence="2 3" id="KW-0378">Hydrolase</keyword>
<organism evidence="4 5">
    <name type="scientific">Owenia fusiformis</name>
    <name type="common">Polychaete worm</name>
    <dbReference type="NCBI Taxonomy" id="6347"/>
    <lineage>
        <taxon>Eukaryota</taxon>
        <taxon>Metazoa</taxon>
        <taxon>Spiralia</taxon>
        <taxon>Lophotrochozoa</taxon>
        <taxon>Annelida</taxon>
        <taxon>Polychaeta</taxon>
        <taxon>Sedentaria</taxon>
        <taxon>Canalipalpata</taxon>
        <taxon>Sabellida</taxon>
        <taxon>Oweniida</taxon>
        <taxon>Oweniidae</taxon>
        <taxon>Owenia</taxon>
    </lineage>
</organism>
<gene>
    <name evidence="4" type="ORF">OFUS_LOCUS10266</name>
</gene>
<protein>
    <recommendedName>
        <fullName evidence="3">Carboxylic ester hydrolase</fullName>
        <ecNumber evidence="3">3.1.1.-</ecNumber>
    </recommendedName>
</protein>
<evidence type="ECO:0000256" key="3">
    <source>
        <dbReference type="RuleBase" id="RU361235"/>
    </source>
</evidence>
<dbReference type="Gene3D" id="3.40.50.1820">
    <property type="entry name" value="alpha/beta hydrolase"/>
    <property type="match status" value="1"/>
</dbReference>
<dbReference type="GO" id="GO:0016787">
    <property type="term" value="F:hydrolase activity"/>
    <property type="evidence" value="ECO:0007669"/>
    <property type="project" value="UniProtKB-KW"/>
</dbReference>
<dbReference type="InterPro" id="IPR029058">
    <property type="entry name" value="AB_hydrolase_fold"/>
</dbReference>
<dbReference type="EMBL" id="CAIIXF020000005">
    <property type="protein sequence ID" value="CAH1783999.1"/>
    <property type="molecule type" value="Genomic_DNA"/>
</dbReference>
<dbReference type="SUPFAM" id="SSF53474">
    <property type="entry name" value="alpha/beta-Hydrolases"/>
    <property type="match status" value="1"/>
</dbReference>
<accession>A0A8J1T6X2</accession>
<dbReference type="PROSITE" id="PS00122">
    <property type="entry name" value="CARBOXYLESTERASE_B_1"/>
    <property type="match status" value="1"/>
</dbReference>
<dbReference type="OrthoDB" id="408631at2759"/>
<evidence type="ECO:0000313" key="5">
    <source>
        <dbReference type="Proteomes" id="UP000749559"/>
    </source>
</evidence>
<dbReference type="AlphaFoldDB" id="A0A8J1T6X2"/>
<dbReference type="InterPro" id="IPR002018">
    <property type="entry name" value="CarbesteraseB"/>
</dbReference>
<dbReference type="InterPro" id="IPR051093">
    <property type="entry name" value="Neuroligin/BSAL"/>
</dbReference>
<keyword evidence="3" id="KW-0732">Signal</keyword>
<keyword evidence="5" id="KW-1185">Reference proteome</keyword>
<comment type="caution">
    <text evidence="4">The sequence shown here is derived from an EMBL/GenBank/DDBJ whole genome shotgun (WGS) entry which is preliminary data.</text>
</comment>
<name>A0A8J1T6X2_OWEFU</name>
<dbReference type="Pfam" id="PF00135">
    <property type="entry name" value="COesterase"/>
    <property type="match status" value="1"/>
</dbReference>
<evidence type="ECO:0000256" key="2">
    <source>
        <dbReference type="ARBA" id="ARBA00022801"/>
    </source>
</evidence>
<dbReference type="InterPro" id="IPR019826">
    <property type="entry name" value="Carboxylesterase_B_AS"/>
</dbReference>
<dbReference type="PANTHER" id="PTHR43903">
    <property type="entry name" value="NEUROLIGIN"/>
    <property type="match status" value="1"/>
</dbReference>
<evidence type="ECO:0000313" key="4">
    <source>
        <dbReference type="EMBL" id="CAH1783999.1"/>
    </source>
</evidence>
<dbReference type="Proteomes" id="UP000749559">
    <property type="component" value="Unassembled WGS sequence"/>
</dbReference>
<reference evidence="4" key="1">
    <citation type="submission" date="2022-03" db="EMBL/GenBank/DDBJ databases">
        <authorList>
            <person name="Martin C."/>
        </authorList>
    </citation>
    <scope>NUCLEOTIDE SEQUENCE</scope>
</reference>
<sequence>MTRSLYCFIICVYGSKIVLGSTQNTQNEFKQTRVVITTLGEVEGTVHYAIDNSKPVYAFYSIPYAEPPIGSNRFQPPIPAKPWTGIRDATKIRHFCIQDYEVANAGCSLLKPLPLNQPDDTKFYSEDCLELDVYTPDINAKLPVMFWIHGGGFNVASGHLYNGTSLSAFRNVVIVSINYRLAHLGFLSTGDKHMPGNMGLKDQVEALKWVKQNIYAFGGEPNTVTIFGDSAGSWSTSAHLVSPMSKGLFKYAILQSGSILTDIVVNEKPEDTFDEAAGFLGCANGTKSDITNCVKQSSVEDIHKLVIKTAGFTKNDWVTVDGEFFPKHPKYLYEEADFSDTVVMIGTTEHEMYMYLAFWSHDGNYNYDTFLEEIKYPTEVFYQKDTVTVENLNKIAKFYFETDTTATDEKTYRDKALEITTDFTMEFPVLNLTNTIVERGGKAFLYIFSHSPSYMRLSRSREAAAHLDELFLLFGYGFINPNKYNERITYSEEEETFAHILMKYWTNFAKTGDPNSADLPLWPQFNLESEEYAVLQPQPYVRQLFRKEKFQFWKTFMQDIENKRHVIKVKRDEL</sequence>